<dbReference type="Proteomes" id="UP000825367">
    <property type="component" value="Chromosome"/>
</dbReference>
<keyword evidence="3" id="KW-1185">Reference proteome</keyword>
<organism evidence="2 3">
    <name type="scientific">Mycolicibacterium pallens</name>
    <dbReference type="NCBI Taxonomy" id="370524"/>
    <lineage>
        <taxon>Bacteria</taxon>
        <taxon>Bacillati</taxon>
        <taxon>Actinomycetota</taxon>
        <taxon>Actinomycetes</taxon>
        <taxon>Mycobacteriales</taxon>
        <taxon>Mycobacteriaceae</taxon>
        <taxon>Mycolicibacterium</taxon>
    </lineage>
</organism>
<evidence type="ECO:0000256" key="1">
    <source>
        <dbReference type="SAM" id="MobiDB-lite"/>
    </source>
</evidence>
<evidence type="ECO:0000313" key="3">
    <source>
        <dbReference type="Proteomes" id="UP000825367"/>
    </source>
</evidence>
<proteinExistence type="predicted"/>
<protein>
    <submittedName>
        <fullName evidence="2">Uncharacterized protein</fullName>
    </submittedName>
</protein>
<evidence type="ECO:0000313" key="2">
    <source>
        <dbReference type="EMBL" id="QYL19395.1"/>
    </source>
</evidence>
<gene>
    <name evidence="2" type="ORF">K0O64_13445</name>
</gene>
<accession>A0ABX8VNK7</accession>
<dbReference type="EMBL" id="CP080333">
    <property type="protein sequence ID" value="QYL19395.1"/>
    <property type="molecule type" value="Genomic_DNA"/>
</dbReference>
<reference evidence="2 3" key="1">
    <citation type="submission" date="2021-07" db="EMBL/GenBank/DDBJ databases">
        <title>Whole genome sequencing of non-tuberculosis mycobacteria type-strains.</title>
        <authorList>
            <person name="Igarashi Y."/>
            <person name="Osugi A."/>
            <person name="Mitarai S."/>
        </authorList>
    </citation>
    <scope>NUCLEOTIDE SEQUENCE [LARGE SCALE GENOMIC DNA]</scope>
    <source>
        <strain evidence="2 3">JCM 16370</strain>
    </source>
</reference>
<name>A0ABX8VNK7_9MYCO</name>
<sequence>MNRANAGNRHTDARPIADAALIGAKIQRLSTGKRTPSRHSVTKGAGSAQATASAACAAARAV</sequence>
<feature type="region of interest" description="Disordered" evidence="1">
    <location>
        <begin position="29"/>
        <end position="49"/>
    </location>
</feature>